<dbReference type="EMBL" id="BARS01019822">
    <property type="protein sequence ID" value="GAF95153.1"/>
    <property type="molecule type" value="Genomic_DNA"/>
</dbReference>
<dbReference type="InterPro" id="IPR029787">
    <property type="entry name" value="Nucleotide_cyclase"/>
</dbReference>
<dbReference type="Pfam" id="PF00211">
    <property type="entry name" value="Guanylate_cyc"/>
    <property type="match status" value="1"/>
</dbReference>
<dbReference type="Gene3D" id="3.30.70.1230">
    <property type="entry name" value="Nucleotide cyclase"/>
    <property type="match status" value="1"/>
</dbReference>
<reference evidence="2" key="1">
    <citation type="journal article" date="2014" name="Front. Microbiol.">
        <title>High frequency of phylogenetically diverse reductive dehalogenase-homologous genes in deep subseafloor sedimentary metagenomes.</title>
        <authorList>
            <person name="Kawai M."/>
            <person name="Futagami T."/>
            <person name="Toyoda A."/>
            <person name="Takaki Y."/>
            <person name="Nishi S."/>
            <person name="Hori S."/>
            <person name="Arai W."/>
            <person name="Tsubouchi T."/>
            <person name="Morono Y."/>
            <person name="Uchiyama I."/>
            <person name="Ito T."/>
            <person name="Fujiyama A."/>
            <person name="Inagaki F."/>
            <person name="Takami H."/>
        </authorList>
    </citation>
    <scope>NUCLEOTIDE SEQUENCE</scope>
    <source>
        <strain evidence="2">Expedition CK06-06</strain>
    </source>
</reference>
<comment type="caution">
    <text evidence="2">The sequence shown here is derived from an EMBL/GenBank/DDBJ whole genome shotgun (WGS) entry which is preliminary data.</text>
</comment>
<sequence>MSWSRTLKVRQTIRTQLESGEEIALLFSDLRGFTTYTAREGDRAAYQLTQLHEGILRERIDEYGILVKSLGDGVMAAFETPDDAIRAAVGIQEAIRERNRESPDEPIDVGIGISSGLPVMTDIDFIG</sequence>
<dbReference type="PANTHER" id="PTHR43081">
    <property type="entry name" value="ADENYLATE CYCLASE, TERMINAL-DIFFERENTIATION SPECIFIC-RELATED"/>
    <property type="match status" value="1"/>
</dbReference>
<gene>
    <name evidence="2" type="ORF">S01H1_32056</name>
</gene>
<dbReference type="CDD" id="cd07302">
    <property type="entry name" value="CHD"/>
    <property type="match status" value="1"/>
</dbReference>
<protein>
    <recommendedName>
        <fullName evidence="1">Guanylate cyclase domain-containing protein</fullName>
    </recommendedName>
</protein>
<proteinExistence type="predicted"/>
<dbReference type="GO" id="GO:0035556">
    <property type="term" value="P:intracellular signal transduction"/>
    <property type="evidence" value="ECO:0007669"/>
    <property type="project" value="InterPro"/>
</dbReference>
<organism evidence="2">
    <name type="scientific">marine sediment metagenome</name>
    <dbReference type="NCBI Taxonomy" id="412755"/>
    <lineage>
        <taxon>unclassified sequences</taxon>
        <taxon>metagenomes</taxon>
        <taxon>ecological metagenomes</taxon>
    </lineage>
</organism>
<feature type="non-terminal residue" evidence="2">
    <location>
        <position position="127"/>
    </location>
</feature>
<feature type="domain" description="Guanylate cyclase" evidence="1">
    <location>
        <begin position="24"/>
        <end position="127"/>
    </location>
</feature>
<accession>X0TNM6</accession>
<dbReference type="AlphaFoldDB" id="X0TNM6"/>
<dbReference type="PANTHER" id="PTHR43081:SF1">
    <property type="entry name" value="ADENYLATE CYCLASE, TERMINAL-DIFFERENTIATION SPECIFIC"/>
    <property type="match status" value="1"/>
</dbReference>
<dbReference type="InterPro" id="IPR050697">
    <property type="entry name" value="Adenylyl/Guanylyl_Cyclase_3/4"/>
</dbReference>
<dbReference type="SUPFAM" id="SSF55073">
    <property type="entry name" value="Nucleotide cyclase"/>
    <property type="match status" value="1"/>
</dbReference>
<evidence type="ECO:0000259" key="1">
    <source>
        <dbReference type="PROSITE" id="PS50125"/>
    </source>
</evidence>
<name>X0TNM6_9ZZZZ</name>
<dbReference type="PROSITE" id="PS50125">
    <property type="entry name" value="GUANYLATE_CYCLASE_2"/>
    <property type="match status" value="1"/>
</dbReference>
<dbReference type="GO" id="GO:0009190">
    <property type="term" value="P:cyclic nucleotide biosynthetic process"/>
    <property type="evidence" value="ECO:0007669"/>
    <property type="project" value="InterPro"/>
</dbReference>
<dbReference type="InterPro" id="IPR001054">
    <property type="entry name" value="A/G_cyclase"/>
</dbReference>
<evidence type="ECO:0000313" key="2">
    <source>
        <dbReference type="EMBL" id="GAF95153.1"/>
    </source>
</evidence>